<organism evidence="1">
    <name type="scientific">marine metagenome</name>
    <dbReference type="NCBI Taxonomy" id="408172"/>
    <lineage>
        <taxon>unclassified sequences</taxon>
        <taxon>metagenomes</taxon>
        <taxon>ecological metagenomes</taxon>
    </lineage>
</organism>
<dbReference type="EMBL" id="UINC01066020">
    <property type="protein sequence ID" value="SVB96286.1"/>
    <property type="molecule type" value="Genomic_DNA"/>
</dbReference>
<dbReference type="AlphaFoldDB" id="A0A382I9J7"/>
<evidence type="ECO:0000313" key="1">
    <source>
        <dbReference type="EMBL" id="SVB96286.1"/>
    </source>
</evidence>
<accession>A0A382I9J7</accession>
<protein>
    <submittedName>
        <fullName evidence="1">Uncharacterized protein</fullName>
    </submittedName>
</protein>
<sequence length="164" mass="18604">MVYIGLFAVLLLCGSRFFTVVYQHNKAVAKAAGYTSAALDAARHWRRDIANAKGEPKLIRGERFDVIRIDQANGERVSYRVNGTRLERNKGDEWIPIIRRVASSIMLPDQREHVRAWRWELAMETKSRFLGDPVRFSFTAVPGHLLAPRPAKAQPPTRTPVPTP</sequence>
<gene>
    <name evidence="1" type="ORF">METZ01_LOCUS249140</name>
</gene>
<proteinExistence type="predicted"/>
<reference evidence="1" key="1">
    <citation type="submission" date="2018-05" db="EMBL/GenBank/DDBJ databases">
        <authorList>
            <person name="Lanie J.A."/>
            <person name="Ng W.-L."/>
            <person name="Kazmierczak K.M."/>
            <person name="Andrzejewski T.M."/>
            <person name="Davidsen T.M."/>
            <person name="Wayne K.J."/>
            <person name="Tettelin H."/>
            <person name="Glass J.I."/>
            <person name="Rusch D."/>
            <person name="Podicherti R."/>
            <person name="Tsui H.-C.T."/>
            <person name="Winkler M.E."/>
        </authorList>
    </citation>
    <scope>NUCLEOTIDE SEQUENCE</scope>
</reference>
<name>A0A382I9J7_9ZZZZ</name>